<organism evidence="2 3">
    <name type="scientific">Plastoroseomonas hellenica</name>
    <dbReference type="NCBI Taxonomy" id="2687306"/>
    <lineage>
        <taxon>Bacteria</taxon>
        <taxon>Pseudomonadati</taxon>
        <taxon>Pseudomonadota</taxon>
        <taxon>Alphaproteobacteria</taxon>
        <taxon>Acetobacterales</taxon>
        <taxon>Acetobacteraceae</taxon>
        <taxon>Plastoroseomonas</taxon>
    </lineage>
</organism>
<dbReference type="Proteomes" id="UP001196870">
    <property type="component" value="Unassembled WGS sequence"/>
</dbReference>
<comment type="caution">
    <text evidence="2">The sequence shown here is derived from an EMBL/GenBank/DDBJ whole genome shotgun (WGS) entry which is preliminary data.</text>
</comment>
<proteinExistence type="predicted"/>
<evidence type="ECO:0000256" key="1">
    <source>
        <dbReference type="SAM" id="MobiDB-lite"/>
    </source>
</evidence>
<reference evidence="3" key="1">
    <citation type="journal article" date="2021" name="Syst. Appl. Microbiol.">
        <title>Roseomonas hellenica sp. nov., isolated from roots of wild-growing Alkanna tinctoria.</title>
        <authorList>
            <person name="Rat A."/>
            <person name="Naranjo H.D."/>
            <person name="Lebbe L."/>
            <person name="Cnockaert M."/>
            <person name="Krigas N."/>
            <person name="Grigoriadou K."/>
            <person name="Maloupa E."/>
            <person name="Willems A."/>
        </authorList>
    </citation>
    <scope>NUCLEOTIDE SEQUENCE [LARGE SCALE GENOMIC DNA]</scope>
    <source>
        <strain evidence="3">LMG 31523</strain>
    </source>
</reference>
<name>A0ABS5F5A1_9PROT</name>
<feature type="region of interest" description="Disordered" evidence="1">
    <location>
        <begin position="1"/>
        <end position="30"/>
    </location>
</feature>
<evidence type="ECO:0000313" key="3">
    <source>
        <dbReference type="Proteomes" id="UP001196870"/>
    </source>
</evidence>
<protein>
    <recommendedName>
        <fullName evidence="4">F-box domain-containing protein</fullName>
    </recommendedName>
</protein>
<gene>
    <name evidence="2" type="ORF">GXW71_25540</name>
</gene>
<dbReference type="RefSeq" id="WP_211855522.1">
    <property type="nucleotide sequence ID" value="NZ_JAAGBB010000040.1"/>
</dbReference>
<evidence type="ECO:0008006" key="4">
    <source>
        <dbReference type="Google" id="ProtNLM"/>
    </source>
</evidence>
<evidence type="ECO:0000313" key="2">
    <source>
        <dbReference type="EMBL" id="MBR0667745.1"/>
    </source>
</evidence>
<accession>A0ABS5F5A1</accession>
<dbReference type="EMBL" id="JAAGBB010000040">
    <property type="protein sequence ID" value="MBR0667745.1"/>
    <property type="molecule type" value="Genomic_DNA"/>
</dbReference>
<sequence>MSETGSAPPPSEGSGSSGSGGDQTSDPGKTGAVQEIARNEATFAKLPGDVIGLICDQLDQKSRLALLSVNKTYNTIGAVRRKVDGYEKEAQDRVANSLVAAGSPENYSKLPALLGAIHDSRYSNEDRDEATTDFTGYVDQYLSRVAVTPDDLINFVSSLHISAQAACRVNANYKGLFEGMIHQSMRHVDSLLDPTIISPTQHTKLKTIKGQLETMRQKLHDIRTIGDAGRAQPPPKR</sequence>
<keyword evidence="3" id="KW-1185">Reference proteome</keyword>